<keyword evidence="15" id="KW-1185">Reference proteome</keyword>
<keyword evidence="10" id="KW-0539">Nucleus</keyword>
<keyword evidence="8" id="KW-0238">DNA-binding</keyword>
<protein>
    <submittedName>
        <fullName evidence="14">7-dimethyl-8-ribityllumazine synthase family protein</fullName>
    </submittedName>
</protein>
<dbReference type="CDD" id="cd15489">
    <property type="entry name" value="PHD_SF"/>
    <property type="match status" value="1"/>
</dbReference>
<dbReference type="PROSITE" id="PS51543">
    <property type="entry name" value="FYRC"/>
    <property type="match status" value="1"/>
</dbReference>
<dbReference type="GO" id="GO:0003677">
    <property type="term" value="F:DNA binding"/>
    <property type="evidence" value="ECO:0007669"/>
    <property type="project" value="UniProtKB-KW"/>
</dbReference>
<evidence type="ECO:0000256" key="11">
    <source>
        <dbReference type="PROSITE-ProRule" id="PRU00146"/>
    </source>
</evidence>
<feature type="domain" description="PHD-type" evidence="13">
    <location>
        <begin position="30"/>
        <end position="80"/>
    </location>
</feature>
<dbReference type="CDD" id="cd15519">
    <property type="entry name" value="PHD1_Lid2p_like"/>
    <property type="match status" value="1"/>
</dbReference>
<dbReference type="InterPro" id="IPR018501">
    <property type="entry name" value="DDT_dom"/>
</dbReference>
<dbReference type="GO" id="GO:0048731">
    <property type="term" value="P:system development"/>
    <property type="evidence" value="ECO:0007669"/>
    <property type="project" value="UniProtKB-ARBA"/>
</dbReference>
<dbReference type="SUPFAM" id="SSF57903">
    <property type="entry name" value="FYVE/PHD zinc finger"/>
    <property type="match status" value="2"/>
</dbReference>
<evidence type="ECO:0000256" key="9">
    <source>
        <dbReference type="ARBA" id="ARBA00023163"/>
    </source>
</evidence>
<name>A0AAD8MKC3_9APIA</name>
<evidence type="ECO:0000256" key="1">
    <source>
        <dbReference type="ARBA" id="ARBA00004123"/>
    </source>
</evidence>
<evidence type="ECO:0000256" key="7">
    <source>
        <dbReference type="ARBA" id="ARBA00023117"/>
    </source>
</evidence>
<evidence type="ECO:0000256" key="5">
    <source>
        <dbReference type="ARBA" id="ARBA00022833"/>
    </source>
</evidence>
<evidence type="ECO:0000259" key="13">
    <source>
        <dbReference type="PROSITE" id="PS50016"/>
    </source>
</evidence>
<dbReference type="InterPro" id="IPR001965">
    <property type="entry name" value="Znf_PHD"/>
</dbReference>
<comment type="caution">
    <text evidence="14">The sequence shown here is derived from an EMBL/GenBank/DDBJ whole genome shotgun (WGS) entry which is preliminary data.</text>
</comment>
<dbReference type="Pfam" id="PF15612">
    <property type="entry name" value="WHIM1"/>
    <property type="match status" value="1"/>
</dbReference>
<evidence type="ECO:0000256" key="8">
    <source>
        <dbReference type="ARBA" id="ARBA00023125"/>
    </source>
</evidence>
<dbReference type="GO" id="GO:0005634">
    <property type="term" value="C:nucleus"/>
    <property type="evidence" value="ECO:0007669"/>
    <property type="project" value="UniProtKB-SubCell"/>
</dbReference>
<dbReference type="PANTHER" id="PTHR47162">
    <property type="entry name" value="OS02G0192300 PROTEIN"/>
    <property type="match status" value="1"/>
</dbReference>
<dbReference type="SMART" id="SM00249">
    <property type="entry name" value="PHD"/>
    <property type="match status" value="2"/>
</dbReference>
<dbReference type="GO" id="GO:0016740">
    <property type="term" value="F:transferase activity"/>
    <property type="evidence" value="ECO:0007669"/>
    <property type="project" value="UniProtKB-KW"/>
</dbReference>
<dbReference type="SUPFAM" id="SSF47370">
    <property type="entry name" value="Bromodomain"/>
    <property type="match status" value="1"/>
</dbReference>
<dbReference type="PROSITE" id="PS50016">
    <property type="entry name" value="ZF_PHD_2"/>
    <property type="match status" value="2"/>
</dbReference>
<dbReference type="GO" id="GO:0000785">
    <property type="term" value="C:chromatin"/>
    <property type="evidence" value="ECO:0007669"/>
    <property type="project" value="UniProtKB-ARBA"/>
</dbReference>
<keyword evidence="2" id="KW-0808">Transferase</keyword>
<sequence length="2046" mass="227666">MESGSKSGFMIDLNESPPPVVSPGERNGGLRVCGSCRKLAAEVEGEMLVCVRCGKCFHMKCMGSKQKPVGEWRCFGCLFAGSNAAGSGSGSSSNAERGRIGGGAERMLDMNAPPPVEDEEVQFLGARRAGEADFGVQFQRDQSDRRMQAARGTPVVHHLFSSPASYTQSLHMESGMYIQHPSQYATNGAMSMFKAPLHHRLNHDRMPGAADTRFNPDAILQTSRHEQPKLPPSTNSASELYLQALKDFVLERRGVLGDGWHVEFDFCPVRCKTSAIYCAPDGSRFESMLAVANCLGLVPNGHALEADSRGDGVTLVQKGNKRKEAIIYLQDGTSREVKDVRRGILGGKSSSSAENINADIRRSNKSIRPPELDKIKIDDPEHQEFCEGLPVQFEDLYIIHAGKVDQRNSYHDSGHIWPVGYKSCWHDRITGSVFVSDVLEGGDDGPLFKVQRYPCTEHCIPSSITVLKRNEKNKVEKDDKAISEIDDDDEYTSMQMLLTECNPPCLDDIILSGSSTSKDPDFQKVNFRTSSNWHIQRSRNETSNGIGPEDCIGVFTVEGRSSLSAWEMVATTFLNACREACKKTRVLQFCCGHDVDRSDVKAIENIDLLSRFSYFGGPINTPHLFESIEDFNASAEILAKWVQQDRFGLDLEFVQELLEQLPEVRNCPGYVFLNKRSPKSIMRTVGTGFLVAKRKGDVPVKKTSNSFIGSCEAHRKKLIEDFEINARRPLGKPFCSKLPAYLIGDVLQVWEFSRRFSDVLGLEEPFSLKELEGELVNPWLDNPNSPQQKLANGTHYVEDANACRNRTINDHANSSCSNSHSTVAEELSSCMGMGDVEPYKLTTDTHGRCTGLMLTNIHTSLLNTLISEMLVKVAPHVDPDFDVGDFKSKRGKKKEMENSVAAKKAKIDVLPINDLTWPELARRYILSVLSMEGNLDSIEIASRESGRVFHCLQGDGGPLCGSLTGVAAMEADALLLAEATKKIFSSLRSTDDVFSLDLSDTAASDALKMVTDNDSEVPDWASVLEPVRKLPTNVGARIRKLVNEALGKNPPEWAKKILEHSISKEVYKGNASGPTKKAVVSVLEDARCEKPQQKPEKKELGKSVSIARSDLLMKQCRLVLRRVAVEDKGRVFCNLLGRTLLIPNDNDDKGLLGYPAMVSRPLDFRTVDLRLAAGAYGGSHEAFFEDVQEVWYNICMAFGSQPKLTDLAETLSQKFEDMYGEEVLVLANKIRKNASTNSLNEEAKKELDDMLAHATETLLPKAPWDEGVCKVCGLDKDDVNVLLCDTCDSEYHTYCLNPPLVRIPEGNWYCPSCLAGKRIAQVSSYGKQISGLFRRKRYQKELTDKYLDKLADLANTMEVKEYWELSLEERIFLIKILSDEILNSAIIRDHLDRSVSVSTNLQQKLRSTTSDLNSCVDKAQTYMNLQEQASGSCTGSMLPEAPNVKPSDSPQNMISNLQKSVATLESDLFKVHVRKELLGRDSAGRLYWGFGSIGSSPPKGIVQDHGSTIQSSSNTRNPVLVVESPSSREISFSNIYPAERIMHTPVSSSWTCYQSDSEIQELIGWLRESGAIERELKDSISHWHQIKLHDSTDAKSHIQHEVQPVPLNSTLSEKPLDSNYRVTNAWTALEKKFGPCLQIQAGDNSNEQEYKAETSFQGRIHRCECLELLWASKQHCLSCHQTFSTCEDLDKHTDGVCSISLGYNKSNLDSSKHERMRCEPSLANCSDSRNIKALKGEKPTAPFFNEKTQTECPFDFEEIKRKFVIKNSLNELVKDIGLVGSAGTPSLIPQRAPYLDDPTVSLFPSNPSDVPSALANQQKVSKKRVNTLFGTSTGHSSSTSRWPNKVLDQEQVKGSRSNSRFMSGRDHLSATKNMLRGGKWAILREASKRPLSGGLCAVLRRLKSNLLDMDAALPEEAWRASRTNFEKRCIWRAFVKSAESIYEMCQAIIVLEDMIKTAYLRKDWWYWSSPSAMAKICTISALALRIYALDATIIYENNLPSEELADVCRSDKESPSSSHAETPVSVKSDSPDLPKLRSRTSKRRKD</sequence>
<evidence type="ECO:0000256" key="2">
    <source>
        <dbReference type="ARBA" id="ARBA00022679"/>
    </source>
</evidence>
<dbReference type="Gene3D" id="1.20.920.10">
    <property type="entry name" value="Bromodomain-like"/>
    <property type="match status" value="1"/>
</dbReference>
<evidence type="ECO:0000256" key="10">
    <source>
        <dbReference type="ARBA" id="ARBA00023242"/>
    </source>
</evidence>
<dbReference type="InterPro" id="IPR011011">
    <property type="entry name" value="Znf_FYVE_PHD"/>
</dbReference>
<organism evidence="14 15">
    <name type="scientific">Heracleum sosnowskyi</name>
    <dbReference type="NCBI Taxonomy" id="360622"/>
    <lineage>
        <taxon>Eukaryota</taxon>
        <taxon>Viridiplantae</taxon>
        <taxon>Streptophyta</taxon>
        <taxon>Embryophyta</taxon>
        <taxon>Tracheophyta</taxon>
        <taxon>Spermatophyta</taxon>
        <taxon>Magnoliopsida</taxon>
        <taxon>eudicotyledons</taxon>
        <taxon>Gunneridae</taxon>
        <taxon>Pentapetalae</taxon>
        <taxon>asterids</taxon>
        <taxon>campanulids</taxon>
        <taxon>Apiales</taxon>
        <taxon>Apiaceae</taxon>
        <taxon>Apioideae</taxon>
        <taxon>apioid superclade</taxon>
        <taxon>Tordylieae</taxon>
        <taxon>Tordyliinae</taxon>
        <taxon>Heracleum</taxon>
    </lineage>
</organism>
<dbReference type="PROSITE" id="PS51542">
    <property type="entry name" value="FYRN"/>
    <property type="match status" value="1"/>
</dbReference>
<keyword evidence="5" id="KW-0862">Zinc</keyword>
<feature type="compositionally biased region" description="Polar residues" evidence="12">
    <location>
        <begin position="2015"/>
        <end position="2028"/>
    </location>
</feature>
<feature type="domain" description="PHD-type" evidence="13">
    <location>
        <begin position="1266"/>
        <end position="1316"/>
    </location>
</feature>
<keyword evidence="6" id="KW-0805">Transcription regulation</keyword>
<dbReference type="Pfam" id="PF02791">
    <property type="entry name" value="DDT"/>
    <property type="match status" value="1"/>
</dbReference>
<dbReference type="Gene3D" id="3.30.160.360">
    <property type="match status" value="1"/>
</dbReference>
<gene>
    <name evidence="14" type="ORF">POM88_032739</name>
</gene>
<evidence type="ECO:0000256" key="12">
    <source>
        <dbReference type="SAM" id="MobiDB-lite"/>
    </source>
</evidence>
<dbReference type="InterPro" id="IPR028942">
    <property type="entry name" value="WHIM1_dom"/>
</dbReference>
<feature type="region of interest" description="Disordered" evidence="12">
    <location>
        <begin position="2006"/>
        <end position="2046"/>
    </location>
</feature>
<keyword evidence="3" id="KW-0479">Metal-binding</keyword>
<keyword evidence="7" id="KW-0103">Bromodomain</keyword>
<reference evidence="14" key="2">
    <citation type="submission" date="2023-05" db="EMBL/GenBank/DDBJ databases">
        <authorList>
            <person name="Schelkunov M.I."/>
        </authorList>
    </citation>
    <scope>NUCLEOTIDE SEQUENCE</scope>
    <source>
        <strain evidence="14">Hsosn_3</strain>
        <tissue evidence="14">Leaf</tissue>
    </source>
</reference>
<evidence type="ECO:0000256" key="6">
    <source>
        <dbReference type="ARBA" id="ARBA00023015"/>
    </source>
</evidence>
<comment type="subcellular location">
    <subcellularLocation>
        <location evidence="1">Nucleus</location>
    </subcellularLocation>
</comment>
<evidence type="ECO:0000313" key="14">
    <source>
        <dbReference type="EMBL" id="KAK1376546.1"/>
    </source>
</evidence>
<dbReference type="GO" id="GO:0140993">
    <property type="term" value="F:histone modifying activity"/>
    <property type="evidence" value="ECO:0007669"/>
    <property type="project" value="UniProtKB-ARBA"/>
</dbReference>
<keyword evidence="9" id="KW-0804">Transcription</keyword>
<dbReference type="PANTHER" id="PTHR47162:SF10">
    <property type="entry name" value="METHYL-CPG-BINDING DOMAIN-CONTAINING PROTEIN 9 ISOFORM X1"/>
    <property type="match status" value="1"/>
</dbReference>
<dbReference type="InterPro" id="IPR003889">
    <property type="entry name" value="FYrich_C"/>
</dbReference>
<dbReference type="EMBL" id="JAUIZM010000007">
    <property type="protein sequence ID" value="KAK1376546.1"/>
    <property type="molecule type" value="Genomic_DNA"/>
</dbReference>
<accession>A0AAD8MKC3</accession>
<evidence type="ECO:0000313" key="15">
    <source>
        <dbReference type="Proteomes" id="UP001237642"/>
    </source>
</evidence>
<feature type="region of interest" description="Disordered" evidence="12">
    <location>
        <begin position="1"/>
        <end position="24"/>
    </location>
</feature>
<evidence type="ECO:0000256" key="4">
    <source>
        <dbReference type="ARBA" id="ARBA00022771"/>
    </source>
</evidence>
<dbReference type="InterPro" id="IPR028941">
    <property type="entry name" value="WHIM2_dom"/>
</dbReference>
<proteinExistence type="predicted"/>
<dbReference type="PROSITE" id="PS01359">
    <property type="entry name" value="ZF_PHD_1"/>
    <property type="match status" value="2"/>
</dbReference>
<reference evidence="14" key="1">
    <citation type="submission" date="2023-02" db="EMBL/GenBank/DDBJ databases">
        <title>Genome of toxic invasive species Heracleum sosnowskyi carries increased number of genes despite the absence of recent whole-genome duplications.</title>
        <authorList>
            <person name="Schelkunov M."/>
            <person name="Shtratnikova V."/>
            <person name="Makarenko M."/>
            <person name="Klepikova A."/>
            <person name="Omelchenko D."/>
            <person name="Novikova G."/>
            <person name="Obukhova E."/>
            <person name="Bogdanov V."/>
            <person name="Penin A."/>
            <person name="Logacheva M."/>
        </authorList>
    </citation>
    <scope>NUCLEOTIDE SEQUENCE</scope>
    <source>
        <strain evidence="14">Hsosn_3</strain>
        <tissue evidence="14">Leaf</tissue>
    </source>
</reference>
<feature type="compositionally biased region" description="Basic residues" evidence="12">
    <location>
        <begin position="2036"/>
        <end position="2046"/>
    </location>
</feature>
<dbReference type="InterPro" id="IPR013083">
    <property type="entry name" value="Znf_RING/FYVE/PHD"/>
</dbReference>
<dbReference type="Pfam" id="PF15613">
    <property type="entry name" value="WSD"/>
    <property type="match status" value="1"/>
</dbReference>
<keyword evidence="4 11" id="KW-0863">Zinc-finger</keyword>
<dbReference type="InterPro" id="IPR019787">
    <property type="entry name" value="Znf_PHD-finger"/>
</dbReference>
<dbReference type="Proteomes" id="UP001237642">
    <property type="component" value="Unassembled WGS sequence"/>
</dbReference>
<dbReference type="Pfam" id="PF00628">
    <property type="entry name" value="PHD"/>
    <property type="match status" value="2"/>
</dbReference>
<dbReference type="InterPro" id="IPR003888">
    <property type="entry name" value="FYrich_N"/>
</dbReference>
<dbReference type="InterPro" id="IPR036427">
    <property type="entry name" value="Bromodomain-like_sf"/>
</dbReference>
<dbReference type="Gene3D" id="3.30.40.10">
    <property type="entry name" value="Zinc/RING finger domain, C3HC4 (zinc finger)"/>
    <property type="match status" value="2"/>
</dbReference>
<evidence type="ECO:0000256" key="3">
    <source>
        <dbReference type="ARBA" id="ARBA00022723"/>
    </source>
</evidence>
<dbReference type="GO" id="GO:0008270">
    <property type="term" value="F:zinc ion binding"/>
    <property type="evidence" value="ECO:0007669"/>
    <property type="project" value="UniProtKB-KW"/>
</dbReference>
<dbReference type="InterPro" id="IPR019786">
    <property type="entry name" value="Zinc_finger_PHD-type_CS"/>
</dbReference>